<dbReference type="AlphaFoldDB" id="A0A2N9IF87"/>
<organism evidence="2">
    <name type="scientific">Fagus sylvatica</name>
    <name type="common">Beechnut</name>
    <dbReference type="NCBI Taxonomy" id="28930"/>
    <lineage>
        <taxon>Eukaryota</taxon>
        <taxon>Viridiplantae</taxon>
        <taxon>Streptophyta</taxon>
        <taxon>Embryophyta</taxon>
        <taxon>Tracheophyta</taxon>
        <taxon>Spermatophyta</taxon>
        <taxon>Magnoliopsida</taxon>
        <taxon>eudicotyledons</taxon>
        <taxon>Gunneridae</taxon>
        <taxon>Pentapetalae</taxon>
        <taxon>rosids</taxon>
        <taxon>fabids</taxon>
        <taxon>Fagales</taxon>
        <taxon>Fagaceae</taxon>
        <taxon>Fagus</taxon>
    </lineage>
</organism>
<sequence length="231" mass="25394">MATSTIDSLIPVTPTAPSSRRSSPSHHQTHTHPSAYLDGSSPPEPNPAHQAWLIQDQMILSALISSLSENVLAYVVKCTTSRDVWLTLERMFTAHSRARTMTIRYQLSTLKKGDSSIADYFHTFTGLVDTLAAINQPLTEEEQISFLLAGLGSEYESFITTVHMRTELLSIETLYGHLYLRNSAWSRPNPRLICLLQGLTLPAVADLLLVGIVMVGSLLPITLLPSSSGYT</sequence>
<name>A0A2N9IF87_FAGSY</name>
<feature type="region of interest" description="Disordered" evidence="1">
    <location>
        <begin position="1"/>
        <end position="48"/>
    </location>
</feature>
<evidence type="ECO:0008006" key="3">
    <source>
        <dbReference type="Google" id="ProtNLM"/>
    </source>
</evidence>
<proteinExistence type="predicted"/>
<gene>
    <name evidence="2" type="ORF">FSB_LOCUS50990</name>
</gene>
<dbReference type="Pfam" id="PF14223">
    <property type="entry name" value="Retrotran_gag_2"/>
    <property type="match status" value="1"/>
</dbReference>
<accession>A0A2N9IF87</accession>
<dbReference type="PANTHER" id="PTHR47481">
    <property type="match status" value="1"/>
</dbReference>
<protein>
    <recommendedName>
        <fullName evidence="3">Retrotransposon gag domain-containing protein</fullName>
    </recommendedName>
</protein>
<evidence type="ECO:0000313" key="2">
    <source>
        <dbReference type="EMBL" id="SPD23108.1"/>
    </source>
</evidence>
<dbReference type="EMBL" id="OIVN01005561">
    <property type="protein sequence ID" value="SPD23108.1"/>
    <property type="molecule type" value="Genomic_DNA"/>
</dbReference>
<feature type="compositionally biased region" description="Low complexity" evidence="1">
    <location>
        <begin position="13"/>
        <end position="22"/>
    </location>
</feature>
<dbReference type="PANTHER" id="PTHR47481:SF10">
    <property type="entry name" value="COPIA-LIKE POLYPROTEIN_RETROTRANSPOSON"/>
    <property type="match status" value="1"/>
</dbReference>
<reference evidence="2" key="1">
    <citation type="submission" date="2018-02" db="EMBL/GenBank/DDBJ databases">
        <authorList>
            <person name="Cohen D.B."/>
            <person name="Kent A.D."/>
        </authorList>
    </citation>
    <scope>NUCLEOTIDE SEQUENCE</scope>
</reference>
<evidence type="ECO:0000256" key="1">
    <source>
        <dbReference type="SAM" id="MobiDB-lite"/>
    </source>
</evidence>